<dbReference type="InterPro" id="IPR028359">
    <property type="entry name" value="UDP_ManNAc/GlcNAc_DH"/>
</dbReference>
<dbReference type="InterPro" id="IPR036291">
    <property type="entry name" value="NAD(P)-bd_dom_sf"/>
</dbReference>
<evidence type="ECO:0000256" key="1">
    <source>
        <dbReference type="ARBA" id="ARBA00023002"/>
    </source>
</evidence>
<dbReference type="Pfam" id="PF00984">
    <property type="entry name" value="UDPG_MGDP_dh"/>
    <property type="match status" value="1"/>
</dbReference>
<dbReference type="PIRSF" id="PIRSF000124">
    <property type="entry name" value="UDPglc_GDPman_dh"/>
    <property type="match status" value="1"/>
</dbReference>
<dbReference type="Pfam" id="PF03721">
    <property type="entry name" value="UDPG_MGDP_dh_N"/>
    <property type="match status" value="1"/>
</dbReference>
<dbReference type="InterPro" id="IPR008927">
    <property type="entry name" value="6-PGluconate_DH-like_C_sf"/>
</dbReference>
<dbReference type="InterPro" id="IPR036220">
    <property type="entry name" value="UDP-Glc/GDP-Man_DH_C_sf"/>
</dbReference>
<sequence length="420" mass="44975">MPVDLAVLGLARSGLPLAHAATAAGIGTIGYEPDEAARTGLGAGRPPRDALLTAAEVRRMLSRGFRASADPAVLGRVRTAAICAPTGLGPDGALDLAPVRTAAQTLAAHLRPRTTVIVESDVSPGSTEELVRPLLERGSGLRAGRDFHLAYSPSRLDPGNRRHGYANTPRVIGGLTPACTEAAAAFYGRLTDKVVRARGPREAETCKLLETNYRQVNIALMNEMAVFCHDLDIDLWDVIRCAESKPFGFHSFRPGPGVGGPGVPIDPNYLSYRSRSLGYPLRMVELAQEVNGRMPRYVAQRSAALLNEHGKSARGARVLLLGVTYKPDVAHQEGAPAREVATRLRDLGAQLSYHDPYVPQWRVAGRPVPRADSLYEAAAAADLTVLLQQHRTYDLQGLAAKAQLLLDTRGASPTGAAYRL</sequence>
<comment type="caution">
    <text evidence="5">The sequence shown here is derived from an EMBL/GenBank/DDBJ whole genome shotgun (WGS) entry which is preliminary data.</text>
</comment>
<name>A0A6G4X0Q8_9ACTN</name>
<dbReference type="AlphaFoldDB" id="A0A6G4X0Q8"/>
<dbReference type="InterPro" id="IPR014026">
    <property type="entry name" value="UDP-Glc/GDP-Man_DH_dimer"/>
</dbReference>
<evidence type="ECO:0000256" key="2">
    <source>
        <dbReference type="ARBA" id="ARBA00023027"/>
    </source>
</evidence>
<feature type="domain" description="UDP-glucose/GDP-mannose dehydrogenase C-terminal" evidence="4">
    <location>
        <begin position="319"/>
        <end position="413"/>
    </location>
</feature>
<dbReference type="SUPFAM" id="SSF52413">
    <property type="entry name" value="UDP-glucose/GDP-mannose dehydrogenase C-terminal domain"/>
    <property type="match status" value="1"/>
</dbReference>
<dbReference type="Pfam" id="PF03720">
    <property type="entry name" value="UDPG_MGDP_dh_C"/>
    <property type="match status" value="1"/>
</dbReference>
<keyword evidence="6" id="KW-1185">Reference proteome</keyword>
<dbReference type="PIRSF" id="PIRSF500136">
    <property type="entry name" value="UDP_ManNAc_DH"/>
    <property type="match status" value="1"/>
</dbReference>
<accession>A0A6G4X0Q8</accession>
<dbReference type="InterPro" id="IPR014027">
    <property type="entry name" value="UDP-Glc/GDP-Man_DH_C"/>
</dbReference>
<proteinExistence type="inferred from homology"/>
<reference evidence="5 6" key="1">
    <citation type="submission" date="2020-02" db="EMBL/GenBank/DDBJ databases">
        <title>Whole-genome analyses of novel actinobacteria.</title>
        <authorList>
            <person name="Sahin N."/>
            <person name="Tatar D."/>
        </authorList>
    </citation>
    <scope>NUCLEOTIDE SEQUENCE [LARGE SCALE GENOMIC DNA]</scope>
    <source>
        <strain evidence="5 6">SB3404</strain>
    </source>
</reference>
<dbReference type="RefSeq" id="WP_165300769.1">
    <property type="nucleotide sequence ID" value="NZ_JAAKZZ010000266.1"/>
</dbReference>
<keyword evidence="1" id="KW-0560">Oxidoreductase</keyword>
<dbReference type="Gene3D" id="3.40.50.720">
    <property type="entry name" value="NAD(P)-binding Rossmann-like Domain"/>
    <property type="match status" value="2"/>
</dbReference>
<comment type="similarity">
    <text evidence="3">Belongs to the UDP-glucose/GDP-mannose dehydrogenase family.</text>
</comment>
<dbReference type="GO" id="GO:0000271">
    <property type="term" value="P:polysaccharide biosynthetic process"/>
    <property type="evidence" value="ECO:0007669"/>
    <property type="project" value="InterPro"/>
</dbReference>
<dbReference type="PANTHER" id="PTHR43491:SF1">
    <property type="entry name" value="UDP-N-ACETYL-D-MANNOSAMINE DEHYDROGENASE"/>
    <property type="match status" value="1"/>
</dbReference>
<dbReference type="InterPro" id="IPR017476">
    <property type="entry name" value="UDP-Glc/GDP-Man"/>
</dbReference>
<evidence type="ECO:0000313" key="5">
    <source>
        <dbReference type="EMBL" id="NGO71126.1"/>
    </source>
</evidence>
<evidence type="ECO:0000259" key="4">
    <source>
        <dbReference type="SMART" id="SM00984"/>
    </source>
</evidence>
<dbReference type="GO" id="GO:0051287">
    <property type="term" value="F:NAD binding"/>
    <property type="evidence" value="ECO:0007669"/>
    <property type="project" value="InterPro"/>
</dbReference>
<dbReference type="NCBIfam" id="TIGR03026">
    <property type="entry name" value="NDP-sugDHase"/>
    <property type="match status" value="1"/>
</dbReference>
<evidence type="ECO:0000256" key="3">
    <source>
        <dbReference type="PIRNR" id="PIRNR000124"/>
    </source>
</evidence>
<organism evidence="5 6">
    <name type="scientific">Streptomyces boncukensis</name>
    <dbReference type="NCBI Taxonomy" id="2711219"/>
    <lineage>
        <taxon>Bacteria</taxon>
        <taxon>Bacillati</taxon>
        <taxon>Actinomycetota</taxon>
        <taxon>Actinomycetes</taxon>
        <taxon>Kitasatosporales</taxon>
        <taxon>Streptomycetaceae</taxon>
        <taxon>Streptomyces</taxon>
    </lineage>
</organism>
<gene>
    <name evidence="5" type="ORF">G5C65_22750</name>
</gene>
<dbReference type="SMART" id="SM00984">
    <property type="entry name" value="UDPG_MGDP_dh_C"/>
    <property type="match status" value="1"/>
</dbReference>
<evidence type="ECO:0000313" key="6">
    <source>
        <dbReference type="Proteomes" id="UP000477722"/>
    </source>
</evidence>
<protein>
    <submittedName>
        <fullName evidence="5">Nucleotide sugar dehydrogenase</fullName>
    </submittedName>
</protein>
<dbReference type="Proteomes" id="UP000477722">
    <property type="component" value="Unassembled WGS sequence"/>
</dbReference>
<dbReference type="PANTHER" id="PTHR43491">
    <property type="entry name" value="UDP-N-ACETYL-D-MANNOSAMINE DEHYDROGENASE"/>
    <property type="match status" value="1"/>
</dbReference>
<keyword evidence="2" id="KW-0520">NAD</keyword>
<dbReference type="InterPro" id="IPR001732">
    <property type="entry name" value="UDP-Glc/GDP-Man_DH_N"/>
</dbReference>
<dbReference type="SUPFAM" id="SSF51735">
    <property type="entry name" value="NAD(P)-binding Rossmann-fold domains"/>
    <property type="match status" value="1"/>
</dbReference>
<dbReference type="EMBL" id="JAAKZZ010000266">
    <property type="protein sequence ID" value="NGO71126.1"/>
    <property type="molecule type" value="Genomic_DNA"/>
</dbReference>
<dbReference type="GO" id="GO:0016616">
    <property type="term" value="F:oxidoreductase activity, acting on the CH-OH group of donors, NAD or NADP as acceptor"/>
    <property type="evidence" value="ECO:0007669"/>
    <property type="project" value="InterPro"/>
</dbReference>
<dbReference type="GO" id="GO:0016628">
    <property type="term" value="F:oxidoreductase activity, acting on the CH-CH group of donors, NAD or NADP as acceptor"/>
    <property type="evidence" value="ECO:0007669"/>
    <property type="project" value="InterPro"/>
</dbReference>
<dbReference type="SUPFAM" id="SSF48179">
    <property type="entry name" value="6-phosphogluconate dehydrogenase C-terminal domain-like"/>
    <property type="match status" value="1"/>
</dbReference>